<dbReference type="AlphaFoldDB" id="A0AAE1AM48"/>
<name>A0AAE1AM48_9GAST</name>
<evidence type="ECO:0000313" key="3">
    <source>
        <dbReference type="Proteomes" id="UP001283361"/>
    </source>
</evidence>
<accession>A0AAE1AM48</accession>
<gene>
    <name evidence="2" type="ORF">RRG08_001642</name>
</gene>
<feature type="region of interest" description="Disordered" evidence="1">
    <location>
        <begin position="1"/>
        <end position="52"/>
    </location>
</feature>
<dbReference type="Proteomes" id="UP001283361">
    <property type="component" value="Unassembled WGS sequence"/>
</dbReference>
<keyword evidence="3" id="KW-1185">Reference proteome</keyword>
<reference evidence="2" key="1">
    <citation type="journal article" date="2023" name="G3 (Bethesda)">
        <title>A reference genome for the long-term kleptoplast-retaining sea slug Elysia crispata morphotype clarki.</title>
        <authorList>
            <person name="Eastman K.E."/>
            <person name="Pendleton A.L."/>
            <person name="Shaikh M.A."/>
            <person name="Suttiyut T."/>
            <person name="Ogas R."/>
            <person name="Tomko P."/>
            <person name="Gavelis G."/>
            <person name="Widhalm J.R."/>
            <person name="Wisecaver J.H."/>
        </authorList>
    </citation>
    <scope>NUCLEOTIDE SEQUENCE</scope>
    <source>
        <strain evidence="2">ECLA1</strain>
    </source>
</reference>
<feature type="compositionally biased region" description="Basic and acidic residues" evidence="1">
    <location>
        <begin position="15"/>
        <end position="34"/>
    </location>
</feature>
<evidence type="ECO:0000256" key="1">
    <source>
        <dbReference type="SAM" id="MobiDB-lite"/>
    </source>
</evidence>
<protein>
    <submittedName>
        <fullName evidence="2">Uncharacterized protein</fullName>
    </submittedName>
</protein>
<dbReference type="EMBL" id="JAWDGP010001678">
    <property type="protein sequence ID" value="KAK3789252.1"/>
    <property type="molecule type" value="Genomic_DNA"/>
</dbReference>
<comment type="caution">
    <text evidence="2">The sequence shown here is derived from an EMBL/GenBank/DDBJ whole genome shotgun (WGS) entry which is preliminary data.</text>
</comment>
<proteinExistence type="predicted"/>
<organism evidence="2 3">
    <name type="scientific">Elysia crispata</name>
    <name type="common">lettuce slug</name>
    <dbReference type="NCBI Taxonomy" id="231223"/>
    <lineage>
        <taxon>Eukaryota</taxon>
        <taxon>Metazoa</taxon>
        <taxon>Spiralia</taxon>
        <taxon>Lophotrochozoa</taxon>
        <taxon>Mollusca</taxon>
        <taxon>Gastropoda</taxon>
        <taxon>Heterobranchia</taxon>
        <taxon>Euthyneura</taxon>
        <taxon>Panpulmonata</taxon>
        <taxon>Sacoglossa</taxon>
        <taxon>Placobranchoidea</taxon>
        <taxon>Plakobranchidae</taxon>
        <taxon>Elysia</taxon>
    </lineage>
</organism>
<sequence length="194" mass="21024">MGVRGARRQTYITDGSERSTEWESEGKNKIRAEASPEIGAHLSSHPSYAGRGDKAPGCRTLLGTLGQSSPPQRALVNRLHYGPVSRLLSSCPALRHCLWRVRSPDLRQSRLGPSDGTGLRYYLLRGAEGSPLQNAWGIMGDQEAPATWRATHCFAGEITPDENGRQLVISSSMSLSISGEDSASSCPAQVGWKY</sequence>
<evidence type="ECO:0000313" key="2">
    <source>
        <dbReference type="EMBL" id="KAK3789252.1"/>
    </source>
</evidence>